<proteinExistence type="predicted"/>
<evidence type="ECO:0000256" key="8">
    <source>
        <dbReference type="ARBA" id="ARBA00023288"/>
    </source>
</evidence>
<evidence type="ECO:0000256" key="5">
    <source>
        <dbReference type="ARBA" id="ARBA00023134"/>
    </source>
</evidence>
<keyword evidence="4" id="KW-0460">Magnesium</keyword>
<dbReference type="GO" id="GO:0046872">
    <property type="term" value="F:metal ion binding"/>
    <property type="evidence" value="ECO:0007669"/>
    <property type="project" value="UniProtKB-KW"/>
</dbReference>
<evidence type="ECO:0000256" key="3">
    <source>
        <dbReference type="ARBA" id="ARBA00022741"/>
    </source>
</evidence>
<dbReference type="InterPro" id="IPR001019">
    <property type="entry name" value="Gprotein_alpha_su"/>
</dbReference>
<evidence type="ECO:0000313" key="11">
    <source>
        <dbReference type="WBParaSite" id="ACRNAN_scaffold5798.g32315.t1"/>
    </source>
</evidence>
<dbReference type="GO" id="GO:0001664">
    <property type="term" value="F:G protein-coupled receptor binding"/>
    <property type="evidence" value="ECO:0007669"/>
    <property type="project" value="TreeGrafter"/>
</dbReference>
<dbReference type="InterPro" id="IPR027417">
    <property type="entry name" value="P-loop_NTPase"/>
</dbReference>
<keyword evidence="7" id="KW-0807">Transducer</keyword>
<organism evidence="10 11">
    <name type="scientific">Acrobeloides nanus</name>
    <dbReference type="NCBI Taxonomy" id="290746"/>
    <lineage>
        <taxon>Eukaryota</taxon>
        <taxon>Metazoa</taxon>
        <taxon>Ecdysozoa</taxon>
        <taxon>Nematoda</taxon>
        <taxon>Chromadorea</taxon>
        <taxon>Rhabditida</taxon>
        <taxon>Tylenchina</taxon>
        <taxon>Cephalobomorpha</taxon>
        <taxon>Cephaloboidea</taxon>
        <taxon>Cephalobidae</taxon>
        <taxon>Acrobeloides</taxon>
    </lineage>
</organism>
<protein>
    <submittedName>
        <fullName evidence="11">Uncharacterized protein</fullName>
    </submittedName>
</protein>
<dbReference type="Proteomes" id="UP000887540">
    <property type="component" value="Unplaced"/>
</dbReference>
<keyword evidence="8" id="KW-0449">Lipoprotein</keyword>
<keyword evidence="1" id="KW-0519">Myristate</keyword>
<evidence type="ECO:0000256" key="4">
    <source>
        <dbReference type="ARBA" id="ARBA00022842"/>
    </source>
</evidence>
<keyword evidence="10" id="KW-1185">Reference proteome</keyword>
<evidence type="ECO:0000256" key="2">
    <source>
        <dbReference type="ARBA" id="ARBA00022723"/>
    </source>
</evidence>
<dbReference type="PRINTS" id="PR00318">
    <property type="entry name" value="GPROTEINA"/>
</dbReference>
<dbReference type="PANTHER" id="PTHR10218:SF245">
    <property type="entry name" value="GUANINE NUCLEOTIDE-BINDING PROTEIN ALPHA-2 SUBUNIT-RELATED"/>
    <property type="match status" value="1"/>
</dbReference>
<keyword evidence="3 9" id="KW-0547">Nucleotide-binding</keyword>
<dbReference type="GO" id="GO:0031683">
    <property type="term" value="F:G-protein beta/gamma-subunit complex binding"/>
    <property type="evidence" value="ECO:0007669"/>
    <property type="project" value="InterPro"/>
</dbReference>
<dbReference type="AlphaFoldDB" id="A0A914E6N8"/>
<dbReference type="WBParaSite" id="ACRNAN_scaffold5798.g32315.t1">
    <property type="protein sequence ID" value="ACRNAN_scaffold5798.g32315.t1"/>
    <property type="gene ID" value="ACRNAN_scaffold5798.g32315"/>
</dbReference>
<dbReference type="CDD" id="cd00066">
    <property type="entry name" value="G-alpha"/>
    <property type="match status" value="1"/>
</dbReference>
<dbReference type="FunFam" id="3.40.50.300:FF:002307">
    <property type="entry name" value="Guanine nucleotide-binding protein G(k) subunit alpha"/>
    <property type="match status" value="1"/>
</dbReference>
<keyword evidence="6" id="KW-0564">Palmitate</keyword>
<dbReference type="SUPFAM" id="SSF52540">
    <property type="entry name" value="P-loop containing nucleoside triphosphate hydrolases"/>
    <property type="match status" value="1"/>
</dbReference>
<dbReference type="SMART" id="SM00275">
    <property type="entry name" value="G_alpha"/>
    <property type="match status" value="1"/>
</dbReference>
<feature type="binding site" evidence="9">
    <location>
        <begin position="75"/>
        <end position="78"/>
    </location>
    <ligand>
        <name>GTP</name>
        <dbReference type="ChEBI" id="CHEBI:37565"/>
    </ligand>
</feature>
<evidence type="ECO:0000256" key="1">
    <source>
        <dbReference type="ARBA" id="ARBA00022707"/>
    </source>
</evidence>
<reference evidence="11" key="1">
    <citation type="submission" date="2022-11" db="UniProtKB">
        <authorList>
            <consortium name="WormBaseParasite"/>
        </authorList>
    </citation>
    <scope>IDENTIFICATION</scope>
</reference>
<dbReference type="PROSITE" id="PS51882">
    <property type="entry name" value="G_ALPHA"/>
    <property type="match status" value="1"/>
</dbReference>
<feature type="binding site" evidence="9">
    <location>
        <position position="131"/>
    </location>
    <ligand>
        <name>GTP</name>
        <dbReference type="ChEBI" id="CHEBI:37565"/>
    </ligand>
</feature>
<accession>A0A914E6N8</accession>
<evidence type="ECO:0000256" key="9">
    <source>
        <dbReference type="PIRSR" id="PIRSR601019-1"/>
    </source>
</evidence>
<dbReference type="Pfam" id="PF00503">
    <property type="entry name" value="G-alpha"/>
    <property type="match status" value="1"/>
</dbReference>
<dbReference type="GO" id="GO:0005834">
    <property type="term" value="C:heterotrimeric G-protein complex"/>
    <property type="evidence" value="ECO:0007669"/>
    <property type="project" value="TreeGrafter"/>
</dbReference>
<dbReference type="GO" id="GO:0007188">
    <property type="term" value="P:adenylate cyclase-modulating G protein-coupled receptor signaling pathway"/>
    <property type="evidence" value="ECO:0007669"/>
    <property type="project" value="TreeGrafter"/>
</dbReference>
<evidence type="ECO:0000256" key="7">
    <source>
        <dbReference type="ARBA" id="ARBA00023224"/>
    </source>
</evidence>
<keyword evidence="2" id="KW-0479">Metal-binding</keyword>
<evidence type="ECO:0000313" key="10">
    <source>
        <dbReference type="Proteomes" id="UP000887540"/>
    </source>
</evidence>
<keyword evidence="5 9" id="KW-0342">GTP-binding</keyword>
<dbReference type="GO" id="GO:0005525">
    <property type="term" value="F:GTP binding"/>
    <property type="evidence" value="ECO:0007669"/>
    <property type="project" value="UniProtKB-KW"/>
</dbReference>
<sequence>MVMAIFHYGNCLERKKWIHCFEAVHALIYIAAVSEYDEVLFEDDTTNRLIESIRLFESICNSRWFINTSIILFLNKKDLFAEKIRMISIKAAFPEYNGPQTYDDSISYIRKKFDSLNANPRKTIYCHQTCATDTNQVQMILDSVISMIIQANLHKSGLY</sequence>
<dbReference type="Gene3D" id="3.40.50.300">
    <property type="entry name" value="P-loop containing nucleotide triphosphate hydrolases"/>
    <property type="match status" value="1"/>
</dbReference>
<dbReference type="GO" id="GO:0003924">
    <property type="term" value="F:GTPase activity"/>
    <property type="evidence" value="ECO:0007669"/>
    <property type="project" value="InterPro"/>
</dbReference>
<evidence type="ECO:0000256" key="6">
    <source>
        <dbReference type="ARBA" id="ARBA00023139"/>
    </source>
</evidence>
<dbReference type="GO" id="GO:0005737">
    <property type="term" value="C:cytoplasm"/>
    <property type="evidence" value="ECO:0007669"/>
    <property type="project" value="TreeGrafter"/>
</dbReference>
<name>A0A914E6N8_9BILA</name>
<dbReference type="PANTHER" id="PTHR10218">
    <property type="entry name" value="GTP-BINDING PROTEIN ALPHA SUBUNIT"/>
    <property type="match status" value="1"/>
</dbReference>